<dbReference type="GO" id="GO:0090524">
    <property type="term" value="F:cytochrome-b5 reductase activity, acting on NADH"/>
    <property type="evidence" value="ECO:0007669"/>
    <property type="project" value="UniProtKB-EC"/>
</dbReference>
<accession>Q4UEP8</accession>
<name>Q4UEP8_THEAN</name>
<dbReference type="OMA" id="NTEGALC"/>
<proteinExistence type="predicted"/>
<keyword evidence="4 7" id="KW-0560">Oxidoreductase</keyword>
<feature type="domain" description="Oxidoreductase FAD/NAD(P)-binding" evidence="6">
    <location>
        <begin position="176"/>
        <end position="272"/>
    </location>
</feature>
<feature type="binding site" evidence="5">
    <location>
        <position position="97"/>
    </location>
    <ligand>
        <name>FAD</name>
        <dbReference type="ChEBI" id="CHEBI:57692"/>
    </ligand>
</feature>
<dbReference type="Gene3D" id="2.40.30.10">
    <property type="entry name" value="Translation factors"/>
    <property type="match status" value="1"/>
</dbReference>
<dbReference type="STRING" id="5874.Q4UEP8"/>
<dbReference type="EC" id="1.6.2.2" evidence="7"/>
<dbReference type="AlphaFoldDB" id="Q4UEP8"/>
<gene>
    <name evidence="7" type="ORF">TA13765</name>
</gene>
<dbReference type="InterPro" id="IPR001834">
    <property type="entry name" value="CBR-like"/>
</dbReference>
<reference evidence="7 8" key="1">
    <citation type="journal article" date="2005" name="Science">
        <title>Genome of the host-cell transforming parasite Theileria annulata compared with T. parva.</title>
        <authorList>
            <person name="Pain A."/>
            <person name="Renauld H."/>
            <person name="Berriman M."/>
            <person name="Murphy L."/>
            <person name="Yeats C.A."/>
            <person name="Weir W."/>
            <person name="Kerhornou A."/>
            <person name="Aslett M."/>
            <person name="Bishop R."/>
            <person name="Bouchier C."/>
            <person name="Cochet M."/>
            <person name="Coulson R.M.R."/>
            <person name="Cronin A."/>
            <person name="de Villiers E.P."/>
            <person name="Fraser A."/>
            <person name="Fosker N."/>
            <person name="Gardner M."/>
            <person name="Goble A."/>
            <person name="Griffiths-Jones S."/>
            <person name="Harris D.E."/>
            <person name="Katzer F."/>
            <person name="Larke N."/>
            <person name="Lord A."/>
            <person name="Maser P."/>
            <person name="McKellar S."/>
            <person name="Mooney P."/>
            <person name="Morton F."/>
            <person name="Nene V."/>
            <person name="O'Neil S."/>
            <person name="Price C."/>
            <person name="Quail M.A."/>
            <person name="Rabbinowitsch E."/>
            <person name="Rawlings N.D."/>
            <person name="Rutter S."/>
            <person name="Saunders D."/>
            <person name="Seeger K."/>
            <person name="Shah T."/>
            <person name="Squares R."/>
            <person name="Squares S."/>
            <person name="Tivey A."/>
            <person name="Walker A.R."/>
            <person name="Woodward J."/>
            <person name="Dobbelaere D.A.E."/>
            <person name="Langsley G."/>
            <person name="Rajandream M.A."/>
            <person name="McKeever D."/>
            <person name="Shiels B."/>
            <person name="Tait A."/>
            <person name="Barrell B.G."/>
            <person name="Hall N."/>
        </authorList>
    </citation>
    <scope>NUCLEOTIDE SEQUENCE [LARGE SCALE GENOMIC DNA]</scope>
    <source>
        <strain evidence="8">Ankara</strain>
    </source>
</reference>
<dbReference type="CDD" id="cd06183">
    <property type="entry name" value="cyt_b5_reduct_like"/>
    <property type="match status" value="1"/>
</dbReference>
<evidence type="ECO:0000256" key="5">
    <source>
        <dbReference type="PIRSR" id="PIRSR601834-1"/>
    </source>
</evidence>
<evidence type="ECO:0000256" key="2">
    <source>
        <dbReference type="ARBA" id="ARBA00022630"/>
    </source>
</evidence>
<feature type="binding site" evidence="5">
    <location>
        <position position="182"/>
    </location>
    <ligand>
        <name>FAD</name>
        <dbReference type="ChEBI" id="CHEBI:57692"/>
    </ligand>
</feature>
<dbReference type="RefSeq" id="XP_952173.1">
    <property type="nucleotide sequence ID" value="XM_947080.1"/>
</dbReference>
<dbReference type="Gene3D" id="3.40.50.80">
    <property type="entry name" value="Nucleotide-binding domain of ferredoxin-NADP reductase (FNR) module"/>
    <property type="match status" value="1"/>
</dbReference>
<feature type="binding site" evidence="5">
    <location>
        <position position="114"/>
    </location>
    <ligand>
        <name>FAD</name>
        <dbReference type="ChEBI" id="CHEBI:57692"/>
    </ligand>
</feature>
<dbReference type="SUPFAM" id="SSF52343">
    <property type="entry name" value="Ferredoxin reductase-like, C-terminal NADP-linked domain"/>
    <property type="match status" value="1"/>
</dbReference>
<dbReference type="InterPro" id="IPR017938">
    <property type="entry name" value="Riboflavin_synthase-like_b-brl"/>
</dbReference>
<feature type="binding site" evidence="5">
    <location>
        <position position="99"/>
    </location>
    <ligand>
        <name>FAD</name>
        <dbReference type="ChEBI" id="CHEBI:57692"/>
    </ligand>
</feature>
<dbReference type="Proteomes" id="UP000001950">
    <property type="component" value="Chromosome 2"/>
</dbReference>
<keyword evidence="2 5" id="KW-0285">Flavoprotein</keyword>
<dbReference type="Pfam" id="PF00175">
    <property type="entry name" value="NAD_binding_1"/>
    <property type="match status" value="1"/>
</dbReference>
<dbReference type="InParanoid" id="Q4UEP8"/>
<organism evidence="7 8">
    <name type="scientific">Theileria annulata</name>
    <dbReference type="NCBI Taxonomy" id="5874"/>
    <lineage>
        <taxon>Eukaryota</taxon>
        <taxon>Sar</taxon>
        <taxon>Alveolata</taxon>
        <taxon>Apicomplexa</taxon>
        <taxon>Aconoidasida</taxon>
        <taxon>Piroplasmida</taxon>
        <taxon>Theileriidae</taxon>
        <taxon>Theileria</taxon>
    </lineage>
</organism>
<evidence type="ECO:0000256" key="1">
    <source>
        <dbReference type="ARBA" id="ARBA00001974"/>
    </source>
</evidence>
<dbReference type="GeneID" id="3861907"/>
<dbReference type="PANTHER" id="PTHR19370">
    <property type="entry name" value="NADH-CYTOCHROME B5 REDUCTASE"/>
    <property type="match status" value="1"/>
</dbReference>
<dbReference type="OrthoDB" id="359922at2759"/>
<keyword evidence="8" id="KW-1185">Reference proteome</keyword>
<evidence type="ECO:0000313" key="8">
    <source>
        <dbReference type="Proteomes" id="UP000001950"/>
    </source>
</evidence>
<evidence type="ECO:0000256" key="3">
    <source>
        <dbReference type="ARBA" id="ARBA00022827"/>
    </source>
</evidence>
<dbReference type="InterPro" id="IPR001433">
    <property type="entry name" value="OxRdtase_FAD/NAD-bd"/>
</dbReference>
<dbReference type="VEuPathDB" id="PiroplasmaDB:TA13765"/>
<sequence>MDLNVCIDVEQYVKKEKIGINLKNNQESYLYDLELVEKIKSSPTSFVFVFEYPEEIRDVVEVDIFSAFMFIGTHDTPSIPGTWNGIVLDEEDHQVKRKYTPIYIDVDKRLVHFLIRIYSPTDLYPDGGKFTRYLDKFLPTETITFMPLKQKYKLITDNTIKALGKRIEFDTLNIAAGGTGITPFIRLLNYYQDLPYDINLIYCNRSVEEIMLKGLFDKLASINKRLKITYLASSGVPSEDLVITRITEEIVSKKFINTEKAVCLFCGPPGFNDLFDNLNRFVAKAIVLSKLVKLRLAQPMLKGSVEDSNKSLSVSVKAVSFLTKIVPILKLAQALSNKSLVSSTVSKGTKKVGTVRLHNKEEQIWRVLRPGYEKQTKHLRWRK</sequence>
<keyword evidence="3 5" id="KW-0274">FAD</keyword>
<dbReference type="FunCoup" id="Q4UEP8">
    <property type="interactions" value="100"/>
</dbReference>
<evidence type="ECO:0000259" key="6">
    <source>
        <dbReference type="Pfam" id="PF00175"/>
    </source>
</evidence>
<feature type="binding site" evidence="5">
    <location>
        <position position="129"/>
    </location>
    <ligand>
        <name>FAD</name>
        <dbReference type="ChEBI" id="CHEBI:57692"/>
    </ligand>
</feature>
<dbReference type="PRINTS" id="PR00406">
    <property type="entry name" value="CYTB5RDTASE"/>
</dbReference>
<comment type="cofactor">
    <cofactor evidence="1 5">
        <name>FAD</name>
        <dbReference type="ChEBI" id="CHEBI:57692"/>
    </cofactor>
</comment>
<dbReference type="InterPro" id="IPR039261">
    <property type="entry name" value="FNR_nucleotide-bd"/>
</dbReference>
<protein>
    <submittedName>
        <fullName evidence="7">NADH-cytochrome b5 reductase, putative</fullName>
        <ecNumber evidence="7">1.6.2.2</ecNumber>
    </submittedName>
</protein>
<dbReference type="PANTHER" id="PTHR19370:SF184">
    <property type="entry name" value="NADH-CYTOCHROME B5 REDUCTASE-LIKE"/>
    <property type="match status" value="1"/>
</dbReference>
<dbReference type="EMBL" id="CR940348">
    <property type="protein sequence ID" value="CAI74441.1"/>
    <property type="molecule type" value="Genomic_DNA"/>
</dbReference>
<dbReference type="SUPFAM" id="SSF63380">
    <property type="entry name" value="Riboflavin synthase domain-like"/>
    <property type="match status" value="1"/>
</dbReference>
<dbReference type="eggNOG" id="KOG0534">
    <property type="taxonomic scope" value="Eukaryota"/>
</dbReference>
<dbReference type="KEGG" id="tan:TA13765"/>
<evidence type="ECO:0000256" key="4">
    <source>
        <dbReference type="ARBA" id="ARBA00023002"/>
    </source>
</evidence>
<evidence type="ECO:0000313" key="7">
    <source>
        <dbReference type="EMBL" id="CAI74441.1"/>
    </source>
</evidence>